<dbReference type="SMART" id="SM00955">
    <property type="entry name" value="RNB"/>
    <property type="match status" value="1"/>
</dbReference>
<dbReference type="GO" id="GO:0005524">
    <property type="term" value="F:ATP binding"/>
    <property type="evidence" value="ECO:0007669"/>
    <property type="project" value="UniProtKB-KW"/>
</dbReference>
<dbReference type="GO" id="GO:0043139">
    <property type="term" value="F:5'-3' DNA helicase activity"/>
    <property type="evidence" value="ECO:0007669"/>
    <property type="project" value="TreeGrafter"/>
</dbReference>
<dbReference type="FunFam" id="3.40.50.300:FF:001313">
    <property type="entry name" value="Helicase with zinc finger domain 2"/>
    <property type="match status" value="1"/>
</dbReference>
<keyword evidence="4" id="KW-0347">Helicase</keyword>
<evidence type="ECO:0000313" key="7">
    <source>
        <dbReference type="Ensembl" id="ENSDCDP00010061667.1"/>
    </source>
</evidence>
<keyword evidence="2" id="KW-0547">Nucleotide-binding</keyword>
<comment type="similarity">
    <text evidence="1">Belongs to the DNA2/NAM7 helicase family.</text>
</comment>
<dbReference type="Pfam" id="PF25049">
    <property type="entry name" value="OB_HELZ2"/>
    <property type="match status" value="1"/>
</dbReference>
<dbReference type="PROSITE" id="PS50206">
    <property type="entry name" value="RHODANESE_3"/>
    <property type="match status" value="1"/>
</dbReference>
<dbReference type="InterPro" id="IPR041677">
    <property type="entry name" value="DNA2/NAM7_AAA_11"/>
</dbReference>
<keyword evidence="3" id="KW-0378">Hydrolase</keyword>
<dbReference type="CDD" id="cd18808">
    <property type="entry name" value="SF1_C_Upf1"/>
    <property type="match status" value="2"/>
</dbReference>
<evidence type="ECO:0000259" key="6">
    <source>
        <dbReference type="PROSITE" id="PS50206"/>
    </source>
</evidence>
<evidence type="ECO:0000256" key="1">
    <source>
        <dbReference type="ARBA" id="ARBA00007913"/>
    </source>
</evidence>
<dbReference type="Gene3D" id="3.40.50.300">
    <property type="entry name" value="P-loop containing nucleotide triphosphate hydrolases"/>
    <property type="match status" value="4"/>
</dbReference>
<dbReference type="GeneTree" id="ENSGT00940000160694"/>
<keyword evidence="8" id="KW-1185">Reference proteome</keyword>
<dbReference type="Pfam" id="PF13086">
    <property type="entry name" value="AAA_11"/>
    <property type="match status" value="3"/>
</dbReference>
<dbReference type="FunFam" id="3.40.50.300:FF:001373">
    <property type="entry name" value="Helicase with zinc finger domain 2"/>
    <property type="match status" value="1"/>
</dbReference>
<dbReference type="Pfam" id="PF13087">
    <property type="entry name" value="AAA_12"/>
    <property type="match status" value="2"/>
</dbReference>
<evidence type="ECO:0000256" key="5">
    <source>
        <dbReference type="ARBA" id="ARBA00022840"/>
    </source>
</evidence>
<reference evidence="7 8" key="1">
    <citation type="submission" date="2020-06" db="EMBL/GenBank/DDBJ databases">
        <authorList>
            <consortium name="Wellcome Sanger Institute Data Sharing"/>
        </authorList>
    </citation>
    <scope>NUCLEOTIDE SEQUENCE [LARGE SCALE GENOMIC DNA]</scope>
</reference>
<proteinExistence type="inferred from homology"/>
<evidence type="ECO:0000313" key="8">
    <source>
        <dbReference type="Proteomes" id="UP000694580"/>
    </source>
</evidence>
<accession>A0AAY4EVE6</accession>
<protein>
    <recommendedName>
        <fullName evidence="6">Rhodanese domain-containing protein</fullName>
    </recommendedName>
</protein>
<dbReference type="GO" id="GO:0003723">
    <property type="term" value="F:RNA binding"/>
    <property type="evidence" value="ECO:0007669"/>
    <property type="project" value="InterPro"/>
</dbReference>
<dbReference type="Ensembl" id="ENSDCDT00010072440.1">
    <property type="protein sequence ID" value="ENSDCDP00010061667.1"/>
    <property type="gene ID" value="ENSDCDG00010033991.1"/>
</dbReference>
<reference evidence="7" key="2">
    <citation type="submission" date="2025-08" db="UniProtKB">
        <authorList>
            <consortium name="Ensembl"/>
        </authorList>
    </citation>
    <scope>IDENTIFICATION</scope>
</reference>
<sequence>MVHCLAEGVHREIRPLPPDAALHLCSHVARGRDLLHNMAGCRFAHSGVELAIWMHEVGGNWNRAELLYERRIGQSSSLVGGWKPRPPPRVEKLALCDSPDHRVYGENCMKAHSTEELEEWFKRKEQGSITSYQDHLLREYRESGKLLIVSLISYFKTYEHTLTKLIEECEKPGTEVQWHFHLKTERLLCHVALVKKEAGATFSLAEGSLDSPCTYSAGDSFLQSELLYEIPVSFKSSWNGIYEQWLVFDFGMRPVLLRKLRVRVGDKLAFQQESTSDCMDHILERWHKDNSVIISHSQKSKPYEGLLKMYELPKTDLEFVSSNDNTTSITHQNFRERMHNFLYKEELAELQVVSRLNLRGTVSLSSTLEDLPAGLYLSSPRVELFGTLCAPCALTLDTPEGIMLKRGVRSALVARVPRNGQDNQVYEALVERGQSKHLHLGFSKQCCASLNLQKGQMCEMEVQFQLDRLEFCSFHRAIDDLPNLEKVLPDFTKSCVPVYTGHKIPGLNAKQQAAVEFTLGDSDGQKSVAPLLIYGPFGTGKTFTLASLTKEIVKKPNCRVLICTHTNSSADLYVKQHFHQYVKEGHPEAKPLRIKAYNRGTGIRATDSITLEYCLLSADRQSFMLPRKHHLKSHQIVITTTSMAHHLRDLDLPRNFFSHIVIDEASQMLECEALNALALADCETRVVLAGDHMQIGPMLFSVDDGRQSDHTLLSRLFCLYQSVKTNVAEASRIIFYENYRSAEDIVSFVSTHFYIGKSHAIKACGNIPTHPKYHPLRFHHVRGECHLDTKTMTWYNPEEVSRVVKIVEELLQQWPQEQWGTKKMENICVLAEGHQVMTLLLRDELSRKHLGGVSVQTIYNVQGKQFRVIVMTTVHTRDRFLSSEPGSPELFNDARVLNTAMTRAQSQVIVVGDAAALCYFGKCSKIWKCYIEHCIDKDSAQPKYLTHTLVEKEVEEISRFQRSRNEDECFMNNTPLAAEDQNDTILQELIHEYNDGIIEESDSESDETENRCDTKRHCHEDMQVLVRNECLCKNGQLVLENSLSGYVIPHNDPTNHILVKGRKNIGHSFSGDEVIVKIHSDKRPLHGKIMNIVKSSESKFVRKIMVPLDNSTTKICVLLHNKFRNYLPIWNIDNGDWTITKRIPLNEAVKQVFIVKVLNWKANCTFPLGKVTDYKPMCSTIDEGLKMLDAEFKLKALPPKSVVKAAAEAGQIDTRDDLQVRTDLRNAKTFTVDPFQAKALDDAISISDLDDCYELGVHITDVASFVQKDSVLDSFARERGATFYAPGKSPKFMFPESVSTDKWSLLPNKERRVISLIMKVQKATGLITERKLIPSLIKSDRQYTYEEAENILDGHLRDALRFDTIDDCLVVAYQFSQAQKKERLNEGWAYSQLERSETLGKRKSHQMIKELSILFNYEVSQYLIHNEETQYHTPLRCQAPPNPEALQKFRGKHSHLLPMSARFIHICNPRENINEAETFNVLASVWKQILAAALEGDHVKMVDLIATDEIHPQLLPVVSGFRKALGKAYMIRSNSSQHATVGHFSLNLDSYTLASSPIRRYIDVILQRHLHAIFDGTSVDYSPMDIDTLCELFQTKHTKAEMYEKRAEDLSFAFSLSRQSQSKLAFVSSVMPGGDQFILSFPFVSFPNRLSVKYRDLLLQDQPIFEKEYMKLTWRRRVYSLKAARKESDCNSLTLQGEGKTYAKILATTWCEIVQAVLKGDWDGATSKIYQANESYHELHLKPGDTLLVQMSSERKMPYWTSMVQLLHITPDFEVCVEHVCNPITCFSKKAELHSKYNYKNIEEYVSIWKPLCEMETASTAVGESDSIVIEDIQIAWSARWDSELKGSFFLPVENVKKWEIECNLAQGFICIRKRGLEQSTEQQPHDLADPNTFTWVAHGVLTKCEEPAKNSSNLSQKVSFRINQRSMEKKPEAVFKTNADFTVELIPKLLPDMHHIMNDPAPPGLPSLNESQCKAIEHAINKSFTLIQGPPGTGKTVVGAYIVYWFCKYLSEIPGPGKKKEVILYCGPSNKSVNVVAEYLKKFGDKLKPLRVYSRQMEMQEYPYPGSHLQLSHKALRQEHSPPQLRNIILHHRLRGVQNPYSEEVKDFDNRITQAQEVSSHYTYCTCVHCLIYKQLLHKARVHELQKHNVILCTCTTASSPNLTRTLDARQILIDECGMATEPQALVPLVSFNPEKIILLGDHKQLRPIVKNDMAKKMGMSMSLFERYMSAEGNSYKVCRLDTQYRMDEEICRFPAAAYYDNNLMTDVDRSPSVIRIEVPEASGIRKATRIVFGDIRGDEIVQVVSTEKGNEKSKANIQERDIAVQIVHSLVSKANIRQEEIAILSPYNAQVFMIREELQRKNLSRISVSTITKSQGSEWRYTILSLVRSCPSENIGQDPSSEWRSEHIGFVGDPNQINVGITRAQDGLCILGNQELLNCSGAWRRLLRHYTEHNCVVKAHQIHVHQN</sequence>
<dbReference type="PANTHER" id="PTHR43788">
    <property type="entry name" value="DNA2/NAM7 HELICASE FAMILY MEMBER"/>
    <property type="match status" value="1"/>
</dbReference>
<evidence type="ECO:0000256" key="2">
    <source>
        <dbReference type="ARBA" id="ARBA00022741"/>
    </source>
</evidence>
<dbReference type="InterPro" id="IPR050534">
    <property type="entry name" value="Coronavir_polyprotein_1ab"/>
</dbReference>
<dbReference type="Pfam" id="PF00773">
    <property type="entry name" value="RNB"/>
    <property type="match status" value="1"/>
</dbReference>
<dbReference type="InterPro" id="IPR001763">
    <property type="entry name" value="Rhodanese-like_dom"/>
</dbReference>
<dbReference type="GO" id="GO:0016787">
    <property type="term" value="F:hydrolase activity"/>
    <property type="evidence" value="ECO:0007669"/>
    <property type="project" value="UniProtKB-KW"/>
</dbReference>
<dbReference type="SUPFAM" id="SSF52540">
    <property type="entry name" value="P-loop containing nucleoside triphosphate hydrolases"/>
    <property type="match status" value="2"/>
</dbReference>
<evidence type="ECO:0000256" key="4">
    <source>
        <dbReference type="ARBA" id="ARBA00022806"/>
    </source>
</evidence>
<organism evidence="7 8">
    <name type="scientific">Denticeps clupeoides</name>
    <name type="common">denticle herring</name>
    <dbReference type="NCBI Taxonomy" id="299321"/>
    <lineage>
        <taxon>Eukaryota</taxon>
        <taxon>Metazoa</taxon>
        <taxon>Chordata</taxon>
        <taxon>Craniata</taxon>
        <taxon>Vertebrata</taxon>
        <taxon>Euteleostomi</taxon>
        <taxon>Actinopterygii</taxon>
        <taxon>Neopterygii</taxon>
        <taxon>Teleostei</taxon>
        <taxon>Clupei</taxon>
        <taxon>Clupeiformes</taxon>
        <taxon>Denticipitoidei</taxon>
        <taxon>Denticipitidae</taxon>
        <taxon>Denticeps</taxon>
    </lineage>
</organism>
<dbReference type="InterPro" id="IPR056787">
    <property type="entry name" value="OB_HELZ2"/>
</dbReference>
<dbReference type="GO" id="GO:0004540">
    <property type="term" value="F:RNA nuclease activity"/>
    <property type="evidence" value="ECO:0007669"/>
    <property type="project" value="InterPro"/>
</dbReference>
<keyword evidence="5" id="KW-0067">ATP-binding</keyword>
<dbReference type="Proteomes" id="UP000694580">
    <property type="component" value="Chromosome 12"/>
</dbReference>
<dbReference type="SUPFAM" id="SSF50249">
    <property type="entry name" value="Nucleic acid-binding proteins"/>
    <property type="match status" value="2"/>
</dbReference>
<gene>
    <name evidence="7" type="primary">LOC114800520</name>
</gene>
<evidence type="ECO:0000256" key="3">
    <source>
        <dbReference type="ARBA" id="ARBA00022801"/>
    </source>
</evidence>
<dbReference type="InterPro" id="IPR012340">
    <property type="entry name" value="NA-bd_OB-fold"/>
</dbReference>
<reference evidence="7" key="3">
    <citation type="submission" date="2025-09" db="UniProtKB">
        <authorList>
            <consortium name="Ensembl"/>
        </authorList>
    </citation>
    <scope>IDENTIFICATION</scope>
</reference>
<name>A0AAY4EVE6_9TELE</name>
<dbReference type="InterPro" id="IPR027417">
    <property type="entry name" value="P-loop_NTPase"/>
</dbReference>
<dbReference type="PANTHER" id="PTHR43788:SF9">
    <property type="entry name" value="HELICASE WITH ZINC FINGER DOMAIN 2"/>
    <property type="match status" value="1"/>
</dbReference>
<dbReference type="InterPro" id="IPR047187">
    <property type="entry name" value="SF1_C_Upf1"/>
</dbReference>
<dbReference type="InterPro" id="IPR041679">
    <property type="entry name" value="DNA2/NAM7-like_C"/>
</dbReference>
<feature type="domain" description="Rhodanese" evidence="6">
    <location>
        <begin position="2007"/>
        <end position="2086"/>
    </location>
</feature>
<dbReference type="InterPro" id="IPR001900">
    <property type="entry name" value="RNase_II/R"/>
</dbReference>